<dbReference type="Proteomes" id="UP000610846">
    <property type="component" value="Unassembled WGS sequence"/>
</dbReference>
<evidence type="ECO:0000313" key="14">
    <source>
        <dbReference type="Proteomes" id="UP000610846"/>
    </source>
</evidence>
<dbReference type="GO" id="GO:0005524">
    <property type="term" value="F:ATP binding"/>
    <property type="evidence" value="ECO:0007669"/>
    <property type="project" value="UniProtKB-KW"/>
</dbReference>
<proteinExistence type="predicted"/>
<protein>
    <recommendedName>
        <fullName evidence="2">histidine kinase</fullName>
        <ecNumber evidence="2">2.7.13.3</ecNumber>
    </recommendedName>
</protein>
<feature type="domain" description="Signal transduction histidine kinase subgroup 3 dimerisation and phosphoacceptor" evidence="11">
    <location>
        <begin position="249"/>
        <end position="315"/>
    </location>
</feature>
<feature type="transmembrane region" description="Helical" evidence="10">
    <location>
        <begin position="86"/>
        <end position="104"/>
    </location>
</feature>
<keyword evidence="10" id="KW-0812">Transmembrane</keyword>
<dbReference type="RefSeq" id="WP_191829840.1">
    <property type="nucleotide sequence ID" value="NZ_JACYHB010000013.1"/>
</dbReference>
<feature type="compositionally biased region" description="Pro residues" evidence="9">
    <location>
        <begin position="27"/>
        <end position="38"/>
    </location>
</feature>
<evidence type="ECO:0000256" key="9">
    <source>
        <dbReference type="SAM" id="MobiDB-lite"/>
    </source>
</evidence>
<evidence type="ECO:0000256" key="4">
    <source>
        <dbReference type="ARBA" id="ARBA00022679"/>
    </source>
</evidence>
<reference evidence="13" key="1">
    <citation type="journal article" date="2018" name="Curr. Microbiol.">
        <title>Cellulosimicrobium arenosum sp. nov., Isolated from Marine Sediment Sand.</title>
        <authorList>
            <person name="Oh M."/>
            <person name="Kim J.H."/>
            <person name="Yoon J.H."/>
            <person name="Schumann P."/>
            <person name="Kim W."/>
        </authorList>
    </citation>
    <scope>NUCLEOTIDE SEQUENCE</scope>
    <source>
        <strain evidence="13">KCTC 49039</strain>
    </source>
</reference>
<feature type="transmembrane region" description="Helical" evidence="10">
    <location>
        <begin position="61"/>
        <end position="80"/>
    </location>
</feature>
<evidence type="ECO:0000256" key="5">
    <source>
        <dbReference type="ARBA" id="ARBA00022741"/>
    </source>
</evidence>
<comment type="caution">
    <text evidence="13">The sequence shown here is derived from an EMBL/GenBank/DDBJ whole genome shotgun (WGS) entry which is preliminary data.</text>
</comment>
<dbReference type="PANTHER" id="PTHR24421:SF10">
    <property type="entry name" value="NITRATE_NITRITE SENSOR PROTEIN NARQ"/>
    <property type="match status" value="1"/>
</dbReference>
<dbReference type="InterPro" id="IPR036890">
    <property type="entry name" value="HATPase_C_sf"/>
</dbReference>
<dbReference type="InterPro" id="IPR011712">
    <property type="entry name" value="Sig_transdc_His_kin_sub3_dim/P"/>
</dbReference>
<feature type="compositionally biased region" description="Low complexity" evidence="9">
    <location>
        <begin position="16"/>
        <end position="26"/>
    </location>
</feature>
<dbReference type="AlphaFoldDB" id="A0A927PGK7"/>
<keyword evidence="4" id="KW-0808">Transferase</keyword>
<keyword evidence="8" id="KW-0902">Two-component regulatory system</keyword>
<dbReference type="SUPFAM" id="SSF55874">
    <property type="entry name" value="ATPase domain of HSP90 chaperone/DNA topoisomerase II/histidine kinase"/>
    <property type="match status" value="1"/>
</dbReference>
<dbReference type="InterPro" id="IPR055558">
    <property type="entry name" value="DUF7134"/>
</dbReference>
<evidence type="ECO:0000259" key="11">
    <source>
        <dbReference type="Pfam" id="PF07730"/>
    </source>
</evidence>
<dbReference type="Pfam" id="PF07730">
    <property type="entry name" value="HisKA_3"/>
    <property type="match status" value="1"/>
</dbReference>
<dbReference type="GO" id="GO:0016020">
    <property type="term" value="C:membrane"/>
    <property type="evidence" value="ECO:0007669"/>
    <property type="project" value="InterPro"/>
</dbReference>
<feature type="transmembrane region" description="Helical" evidence="10">
    <location>
        <begin position="197"/>
        <end position="214"/>
    </location>
</feature>
<evidence type="ECO:0000256" key="2">
    <source>
        <dbReference type="ARBA" id="ARBA00012438"/>
    </source>
</evidence>
<feature type="transmembrane region" description="Helical" evidence="10">
    <location>
        <begin position="111"/>
        <end position="132"/>
    </location>
</feature>
<evidence type="ECO:0000259" key="12">
    <source>
        <dbReference type="Pfam" id="PF23539"/>
    </source>
</evidence>
<dbReference type="GO" id="GO:0046983">
    <property type="term" value="F:protein dimerization activity"/>
    <property type="evidence" value="ECO:0007669"/>
    <property type="project" value="InterPro"/>
</dbReference>
<dbReference type="Gene3D" id="3.30.565.10">
    <property type="entry name" value="Histidine kinase-like ATPase, C-terminal domain"/>
    <property type="match status" value="1"/>
</dbReference>
<evidence type="ECO:0000256" key="10">
    <source>
        <dbReference type="SAM" id="Phobius"/>
    </source>
</evidence>
<keyword evidence="3" id="KW-0597">Phosphoprotein</keyword>
<dbReference type="InterPro" id="IPR050482">
    <property type="entry name" value="Sensor_HK_TwoCompSys"/>
</dbReference>
<dbReference type="PANTHER" id="PTHR24421">
    <property type="entry name" value="NITRATE/NITRITE SENSOR PROTEIN NARX-RELATED"/>
    <property type="match status" value="1"/>
</dbReference>
<gene>
    <name evidence="13" type="ORF">IF651_14515</name>
</gene>
<name>A0A927PGK7_9MICO</name>
<reference evidence="13" key="2">
    <citation type="submission" date="2020-09" db="EMBL/GenBank/DDBJ databases">
        <authorList>
            <person name="Yu Y."/>
        </authorList>
    </citation>
    <scope>NUCLEOTIDE SEQUENCE</scope>
    <source>
        <strain evidence="13">KCTC 49039</strain>
    </source>
</reference>
<keyword evidence="10" id="KW-0472">Membrane</keyword>
<dbReference type="EC" id="2.7.13.3" evidence="2"/>
<sequence length="482" mass="51625">MSDPHTPRPTPDEQTARPASAAARPATPAPLPLRPAPQPFSELDARRLGPLRRYFAQHPRVMDWVVVAIFTVPGLFYAVATPPEQGSDILVLAFVLAGGAALLFRRRRPVAVALTIAVLGVVALATVGDTAGYEVAAMFAVYAVAAARSPKIAWPVLAALVVPLSTAVMVWLDVVTTEDGEILRADVDPGEITSDRVASVLVTTILCLVAMAIGSNVRARRQHVADLVDRANAIARDRDQQTRLATAAERARIAREMHDVVAHSITVMVALADGARAAGRKDPELADHALDELTATGRAALADMRRVLGVLREPDEDPDAPLVPAHENHDLEDVVERFRTAGLPVRLVRRGPQPATSPAVRQAALRIVQEALTNVLRYAPLSPVVLVEVVRWDRRATGEGDWLELRIVNRAGRRPGEGDSVDERELPASITGLLARGPVGSGRGIIGMRERAGLHGGTVRAGSVGDGWEVVATLRLDEEGTR</sequence>
<feature type="domain" description="DUF7134" evidence="12">
    <location>
        <begin position="52"/>
        <end position="221"/>
    </location>
</feature>
<evidence type="ECO:0000256" key="6">
    <source>
        <dbReference type="ARBA" id="ARBA00022777"/>
    </source>
</evidence>
<evidence type="ECO:0000256" key="1">
    <source>
        <dbReference type="ARBA" id="ARBA00000085"/>
    </source>
</evidence>
<feature type="transmembrane region" description="Helical" evidence="10">
    <location>
        <begin position="152"/>
        <end position="176"/>
    </location>
</feature>
<evidence type="ECO:0000256" key="7">
    <source>
        <dbReference type="ARBA" id="ARBA00022840"/>
    </source>
</evidence>
<keyword evidence="6 13" id="KW-0418">Kinase</keyword>
<keyword evidence="5" id="KW-0547">Nucleotide-binding</keyword>
<evidence type="ECO:0000256" key="8">
    <source>
        <dbReference type="ARBA" id="ARBA00023012"/>
    </source>
</evidence>
<comment type="catalytic activity">
    <reaction evidence="1">
        <text>ATP + protein L-histidine = ADP + protein N-phospho-L-histidine.</text>
        <dbReference type="EC" id="2.7.13.3"/>
    </reaction>
</comment>
<dbReference type="Pfam" id="PF23539">
    <property type="entry name" value="DUF7134"/>
    <property type="match status" value="1"/>
</dbReference>
<dbReference type="Gene3D" id="1.20.5.1930">
    <property type="match status" value="1"/>
</dbReference>
<dbReference type="GO" id="GO:0000155">
    <property type="term" value="F:phosphorelay sensor kinase activity"/>
    <property type="evidence" value="ECO:0007669"/>
    <property type="project" value="InterPro"/>
</dbReference>
<feature type="region of interest" description="Disordered" evidence="9">
    <location>
        <begin position="1"/>
        <end position="41"/>
    </location>
</feature>
<keyword evidence="7" id="KW-0067">ATP-binding</keyword>
<dbReference type="EMBL" id="JACYHB010000013">
    <property type="protein sequence ID" value="MBD8080270.1"/>
    <property type="molecule type" value="Genomic_DNA"/>
</dbReference>
<keyword evidence="14" id="KW-1185">Reference proteome</keyword>
<evidence type="ECO:0000256" key="3">
    <source>
        <dbReference type="ARBA" id="ARBA00022553"/>
    </source>
</evidence>
<dbReference type="CDD" id="cd16917">
    <property type="entry name" value="HATPase_UhpB-NarQ-NarX-like"/>
    <property type="match status" value="1"/>
</dbReference>
<organism evidence="13 14">
    <name type="scientific">Cellulosimicrobium arenosum</name>
    <dbReference type="NCBI Taxonomy" id="2708133"/>
    <lineage>
        <taxon>Bacteria</taxon>
        <taxon>Bacillati</taxon>
        <taxon>Actinomycetota</taxon>
        <taxon>Actinomycetes</taxon>
        <taxon>Micrococcales</taxon>
        <taxon>Promicromonosporaceae</taxon>
        <taxon>Cellulosimicrobium</taxon>
    </lineage>
</organism>
<keyword evidence="10" id="KW-1133">Transmembrane helix</keyword>
<evidence type="ECO:0000313" key="13">
    <source>
        <dbReference type="EMBL" id="MBD8080270.1"/>
    </source>
</evidence>
<accession>A0A927PGK7</accession>